<dbReference type="EMBL" id="JBHMFI010000001">
    <property type="protein sequence ID" value="MFB9072829.1"/>
    <property type="molecule type" value="Genomic_DNA"/>
</dbReference>
<keyword evidence="2" id="KW-1185">Reference proteome</keyword>
<organism evidence="1 2">
    <name type="scientific">Citricoccus parietis</name>
    <dbReference type="NCBI Taxonomy" id="592307"/>
    <lineage>
        <taxon>Bacteria</taxon>
        <taxon>Bacillati</taxon>
        <taxon>Actinomycetota</taxon>
        <taxon>Actinomycetes</taxon>
        <taxon>Micrococcales</taxon>
        <taxon>Micrococcaceae</taxon>
        <taxon>Citricoccus</taxon>
    </lineage>
</organism>
<dbReference type="Proteomes" id="UP001589575">
    <property type="component" value="Unassembled WGS sequence"/>
</dbReference>
<name>A0ABV5G2E0_9MICC</name>
<sequence length="103" mass="10814">MGRPASEDRASVLLRAFPMTPVSCGRPRHMGILFGLPASTDRKTVFRGWPFLAYGSPCGSLRSDLVEFDPYVASSPGIASNAKGSVAFNRVASAHNGGAPCST</sequence>
<gene>
    <name evidence="1" type="ORF">ACFFX0_17125</name>
</gene>
<comment type="caution">
    <text evidence="1">The sequence shown here is derived from an EMBL/GenBank/DDBJ whole genome shotgun (WGS) entry which is preliminary data.</text>
</comment>
<evidence type="ECO:0000313" key="2">
    <source>
        <dbReference type="Proteomes" id="UP001589575"/>
    </source>
</evidence>
<evidence type="ECO:0000313" key="1">
    <source>
        <dbReference type="EMBL" id="MFB9072829.1"/>
    </source>
</evidence>
<reference evidence="1 2" key="1">
    <citation type="submission" date="2024-09" db="EMBL/GenBank/DDBJ databases">
        <authorList>
            <person name="Sun Q."/>
            <person name="Mori K."/>
        </authorList>
    </citation>
    <scope>NUCLEOTIDE SEQUENCE [LARGE SCALE GENOMIC DNA]</scope>
    <source>
        <strain evidence="1 2">CCM 7609</strain>
    </source>
</reference>
<accession>A0ABV5G2E0</accession>
<proteinExistence type="predicted"/>
<protein>
    <submittedName>
        <fullName evidence="1">Uncharacterized protein</fullName>
    </submittedName>
</protein>